<dbReference type="GO" id="GO:0020037">
    <property type="term" value="F:heme binding"/>
    <property type="evidence" value="ECO:0007669"/>
    <property type="project" value="InterPro"/>
</dbReference>
<comment type="similarity">
    <text evidence="2 9">Belongs to the cytochrome P450 family.</text>
</comment>
<evidence type="ECO:0000256" key="1">
    <source>
        <dbReference type="ARBA" id="ARBA00001971"/>
    </source>
</evidence>
<keyword evidence="15" id="KW-1185">Reference proteome</keyword>
<dbReference type="SUPFAM" id="SSF48264">
    <property type="entry name" value="Cytochrome P450"/>
    <property type="match status" value="1"/>
</dbReference>
<dbReference type="InterPro" id="IPR002401">
    <property type="entry name" value="Cyt_P450_E_grp-I"/>
</dbReference>
<reference evidence="12 15" key="1">
    <citation type="submission" date="2022-12" db="EMBL/GenBank/DDBJ databases">
        <title>Chromosome-scale assembly of the Ensete ventricosum genome.</title>
        <authorList>
            <person name="Dussert Y."/>
            <person name="Stocks J."/>
            <person name="Wendawek A."/>
            <person name="Woldeyes F."/>
            <person name="Nichols R.A."/>
            <person name="Borrell J.S."/>
        </authorList>
    </citation>
    <scope>NUCLEOTIDE SEQUENCE [LARGE SCALE GENOMIC DNA]</scope>
    <source>
        <strain evidence="15">cv. Maze</strain>
        <strain evidence="12">MazeRef_0001</strain>
        <tissue evidence="12">Seeds</tissue>
    </source>
</reference>
<evidence type="ECO:0000256" key="9">
    <source>
        <dbReference type="RuleBase" id="RU000461"/>
    </source>
</evidence>
<dbReference type="EMBL" id="JAQQAF010000001">
    <property type="protein sequence ID" value="KAJ8511681.1"/>
    <property type="molecule type" value="Genomic_DNA"/>
</dbReference>
<sequence length="516" mass="58012">MDLTGTSLLFSFLVLLVSLLLLKKNRSGRGAGAKLPPGPSKLPILGSLHHLLGGLPHRSLTALSKKFGPVMLLKLGEVPTLVVSSAEAAAEIMKTHDISFASRPTNLNLQTATYGDRGVGFTSYGFHWRELRKMSIVELLSAKRVQSFRFIREAEVLNLVQSIVLLSNTGSTVNLSRKLVLLANDIGSRSVIGSKCKYQKEFIRIVMQTLEAAGGFSLADLFPSWPIIRLLSGASFKMHKLHRDMDAILNNIIQEHRERKSAEQPEEEEEEEEEAEDLVDVMLRVQAEGSLSFPLADEDMKAMMLDMLGGASETSAGIMEWAMSELMRNPRVMRRLQEEVRETVGGKGKVTENDINGMTYLRLVIKETLRLHPPVPLLLPRECREACEVLGYQIPEKTRVFVNVWALGRDPQHWDNPTEFEPERFERRNSMIDFKGTNFEFLPFGAGRRICPGMSFGLKSIELSLANLLYNFDWELPMGDEGMPQELDMSETFSITCRRKSDLCLRAIPRIPFSMT</sequence>
<dbReference type="PRINTS" id="PR00385">
    <property type="entry name" value="P450"/>
</dbReference>
<evidence type="ECO:0000256" key="10">
    <source>
        <dbReference type="SAM" id="SignalP"/>
    </source>
</evidence>
<name>A0AAV8RX02_ENSVE</name>
<dbReference type="PRINTS" id="PR00463">
    <property type="entry name" value="EP450I"/>
</dbReference>
<dbReference type="Pfam" id="PF00067">
    <property type="entry name" value="p450"/>
    <property type="match status" value="1"/>
</dbReference>
<dbReference type="GO" id="GO:0004497">
    <property type="term" value="F:monooxygenase activity"/>
    <property type="evidence" value="ECO:0007669"/>
    <property type="project" value="UniProtKB-KW"/>
</dbReference>
<dbReference type="InterPro" id="IPR001128">
    <property type="entry name" value="Cyt_P450"/>
</dbReference>
<evidence type="ECO:0000313" key="14">
    <source>
        <dbReference type="EMBL" id="KAJ8511683.1"/>
    </source>
</evidence>
<keyword evidence="5 9" id="KW-0560">Oxidoreductase</keyword>
<dbReference type="EMBL" id="JAQQAF010000001">
    <property type="protein sequence ID" value="KAJ8511683.1"/>
    <property type="molecule type" value="Genomic_DNA"/>
</dbReference>
<keyword evidence="4 8" id="KW-0479">Metal-binding</keyword>
<dbReference type="FunFam" id="1.10.630.10:FF:000008">
    <property type="entry name" value="Cytochrome P450 71D8"/>
    <property type="match status" value="1"/>
</dbReference>
<dbReference type="InterPro" id="IPR017972">
    <property type="entry name" value="Cyt_P450_CS"/>
</dbReference>
<dbReference type="AlphaFoldDB" id="A0AAV8RX02"/>
<evidence type="ECO:0000313" key="13">
    <source>
        <dbReference type="EMBL" id="KAJ8511682.1"/>
    </source>
</evidence>
<dbReference type="InterPro" id="IPR036396">
    <property type="entry name" value="Cyt_P450_sf"/>
</dbReference>
<dbReference type="Gene3D" id="1.10.630.10">
    <property type="entry name" value="Cytochrome P450"/>
    <property type="match status" value="1"/>
</dbReference>
<evidence type="ECO:0000313" key="12">
    <source>
        <dbReference type="EMBL" id="KAJ8511681.1"/>
    </source>
</evidence>
<gene>
    <name evidence="11" type="ORF">OPV22_002114</name>
    <name evidence="12" type="ORF">OPV22_002115</name>
    <name evidence="13" type="ORF">OPV22_002116</name>
    <name evidence="14" type="ORF">OPV22_002117</name>
</gene>
<evidence type="ECO:0000256" key="6">
    <source>
        <dbReference type="ARBA" id="ARBA00023004"/>
    </source>
</evidence>
<dbReference type="EMBL" id="JAQQAF010000001">
    <property type="protein sequence ID" value="KAJ8511680.1"/>
    <property type="molecule type" value="Genomic_DNA"/>
</dbReference>
<evidence type="ECO:0000256" key="5">
    <source>
        <dbReference type="ARBA" id="ARBA00023002"/>
    </source>
</evidence>
<evidence type="ECO:0000256" key="4">
    <source>
        <dbReference type="ARBA" id="ARBA00022723"/>
    </source>
</evidence>
<protein>
    <submittedName>
        <fullName evidence="12">Uncharacterized protein</fullName>
    </submittedName>
</protein>
<dbReference type="EMBL" id="JAQQAF010000001">
    <property type="protein sequence ID" value="KAJ8511682.1"/>
    <property type="molecule type" value="Genomic_DNA"/>
</dbReference>
<dbReference type="GO" id="GO:0016114">
    <property type="term" value="P:terpenoid biosynthetic process"/>
    <property type="evidence" value="ECO:0007669"/>
    <property type="project" value="UniProtKB-ARBA"/>
</dbReference>
<keyword evidence="10" id="KW-0732">Signal</keyword>
<evidence type="ECO:0000313" key="15">
    <source>
        <dbReference type="Proteomes" id="UP001222027"/>
    </source>
</evidence>
<dbReference type="CDD" id="cd11072">
    <property type="entry name" value="CYP71-like"/>
    <property type="match status" value="1"/>
</dbReference>
<dbReference type="GO" id="GO:0005506">
    <property type="term" value="F:iron ion binding"/>
    <property type="evidence" value="ECO:0007669"/>
    <property type="project" value="InterPro"/>
</dbReference>
<keyword evidence="3 8" id="KW-0349">Heme</keyword>
<evidence type="ECO:0000256" key="3">
    <source>
        <dbReference type="ARBA" id="ARBA00022617"/>
    </source>
</evidence>
<dbReference type="PANTHER" id="PTHR47955">
    <property type="entry name" value="CYTOCHROME P450 FAMILY 71 PROTEIN"/>
    <property type="match status" value="1"/>
</dbReference>
<organism evidence="12 15">
    <name type="scientific">Ensete ventricosum</name>
    <name type="common">Abyssinian banana</name>
    <name type="synonym">Musa ensete</name>
    <dbReference type="NCBI Taxonomy" id="4639"/>
    <lineage>
        <taxon>Eukaryota</taxon>
        <taxon>Viridiplantae</taxon>
        <taxon>Streptophyta</taxon>
        <taxon>Embryophyta</taxon>
        <taxon>Tracheophyta</taxon>
        <taxon>Spermatophyta</taxon>
        <taxon>Magnoliopsida</taxon>
        <taxon>Liliopsida</taxon>
        <taxon>Zingiberales</taxon>
        <taxon>Musaceae</taxon>
        <taxon>Ensete</taxon>
    </lineage>
</organism>
<evidence type="ECO:0000313" key="11">
    <source>
        <dbReference type="EMBL" id="KAJ8511680.1"/>
    </source>
</evidence>
<feature type="chain" id="PRO_5044716643" evidence="10">
    <location>
        <begin position="28"/>
        <end position="516"/>
    </location>
</feature>
<dbReference type="PANTHER" id="PTHR47955:SF19">
    <property type="entry name" value="CYTOCHROME P450 71A9-LIKE ISOFORM X1"/>
    <property type="match status" value="1"/>
</dbReference>
<feature type="signal peptide" evidence="10">
    <location>
        <begin position="1"/>
        <end position="27"/>
    </location>
</feature>
<evidence type="ECO:0000256" key="8">
    <source>
        <dbReference type="PIRSR" id="PIRSR602401-1"/>
    </source>
</evidence>
<evidence type="ECO:0000256" key="7">
    <source>
        <dbReference type="ARBA" id="ARBA00023033"/>
    </source>
</evidence>
<keyword evidence="6 8" id="KW-0408">Iron</keyword>
<dbReference type="Proteomes" id="UP001222027">
    <property type="component" value="Unassembled WGS sequence"/>
</dbReference>
<feature type="binding site" description="axial binding residue" evidence="8">
    <location>
        <position position="451"/>
    </location>
    <ligand>
        <name>heme</name>
        <dbReference type="ChEBI" id="CHEBI:30413"/>
    </ligand>
    <ligandPart>
        <name>Fe</name>
        <dbReference type="ChEBI" id="CHEBI:18248"/>
    </ligandPart>
</feature>
<keyword evidence="7 9" id="KW-0503">Monooxygenase</keyword>
<dbReference type="GO" id="GO:0016705">
    <property type="term" value="F:oxidoreductase activity, acting on paired donors, with incorporation or reduction of molecular oxygen"/>
    <property type="evidence" value="ECO:0007669"/>
    <property type="project" value="InterPro"/>
</dbReference>
<dbReference type="PROSITE" id="PS00086">
    <property type="entry name" value="CYTOCHROME_P450"/>
    <property type="match status" value="1"/>
</dbReference>
<comment type="cofactor">
    <cofactor evidence="1 8">
        <name>heme</name>
        <dbReference type="ChEBI" id="CHEBI:30413"/>
    </cofactor>
</comment>
<accession>A0AAV8RX02</accession>
<comment type="caution">
    <text evidence="12">The sequence shown here is derived from an EMBL/GenBank/DDBJ whole genome shotgun (WGS) entry which is preliminary data.</text>
</comment>
<evidence type="ECO:0000256" key="2">
    <source>
        <dbReference type="ARBA" id="ARBA00010617"/>
    </source>
</evidence>
<proteinExistence type="inferred from homology"/>